<reference evidence="1 2" key="1">
    <citation type="submission" date="2016-03" db="EMBL/GenBank/DDBJ databases">
        <authorList>
            <person name="Ploux O."/>
        </authorList>
    </citation>
    <scope>NUCLEOTIDE SEQUENCE [LARGE SCALE GENOMIC DNA]</scope>
    <source>
        <strain evidence="1 2">R-45378</strain>
    </source>
</reference>
<dbReference type="EMBL" id="LUUJ01000018">
    <property type="protein sequence ID" value="OAI20621.1"/>
    <property type="molecule type" value="Genomic_DNA"/>
</dbReference>
<evidence type="ECO:0000313" key="2">
    <source>
        <dbReference type="Proteomes" id="UP000077857"/>
    </source>
</evidence>
<evidence type="ECO:0000313" key="1">
    <source>
        <dbReference type="EMBL" id="OAI20621.1"/>
    </source>
</evidence>
<comment type="caution">
    <text evidence="1">The sequence shown here is derived from an EMBL/GenBank/DDBJ whole genome shotgun (WGS) entry which is preliminary data.</text>
</comment>
<proteinExistence type="predicted"/>
<name>A0A177NRV3_9GAMM</name>
<dbReference type="Proteomes" id="UP000077857">
    <property type="component" value="Unassembled WGS sequence"/>
</dbReference>
<accession>A0A177NRV3</accession>
<dbReference type="AlphaFoldDB" id="A0A177NRV3"/>
<sequence>MINRAYWAIFLGIPQKILGTKPIPYRLGVHIMATPVKDTPVLTGKDALRFDAWLKANEGKKINPEAKARIQAASKKFRLVNV</sequence>
<gene>
    <name evidence="1" type="ORF">A1507_22795</name>
</gene>
<protein>
    <submittedName>
        <fullName evidence="1">Uncharacterized protein</fullName>
    </submittedName>
</protein>
<organism evidence="1 2">
    <name type="scientific">Methylomonas koyamae</name>
    <dbReference type="NCBI Taxonomy" id="702114"/>
    <lineage>
        <taxon>Bacteria</taxon>
        <taxon>Pseudomonadati</taxon>
        <taxon>Pseudomonadota</taxon>
        <taxon>Gammaproteobacteria</taxon>
        <taxon>Methylococcales</taxon>
        <taxon>Methylococcaceae</taxon>
        <taxon>Methylomonas</taxon>
    </lineage>
</organism>